<dbReference type="InterPro" id="IPR002781">
    <property type="entry name" value="TM_pro_TauE-like"/>
</dbReference>
<dbReference type="Proteomes" id="UP000702425">
    <property type="component" value="Unassembled WGS sequence"/>
</dbReference>
<dbReference type="PANTHER" id="PTHR43701:SF2">
    <property type="entry name" value="MEMBRANE TRANSPORTER PROTEIN YJNA-RELATED"/>
    <property type="match status" value="1"/>
</dbReference>
<organism evidence="7 8">
    <name type="scientific">Microcoleus asticus IPMA8</name>
    <dbReference type="NCBI Taxonomy" id="2563858"/>
    <lineage>
        <taxon>Bacteria</taxon>
        <taxon>Bacillati</taxon>
        <taxon>Cyanobacteriota</taxon>
        <taxon>Cyanophyceae</taxon>
        <taxon>Oscillatoriophycideae</taxon>
        <taxon>Oscillatoriales</taxon>
        <taxon>Microcoleaceae</taxon>
        <taxon>Microcoleus</taxon>
        <taxon>Microcoleus asticus</taxon>
    </lineage>
</organism>
<accession>A0ABX2CT67</accession>
<keyword evidence="8" id="KW-1185">Reference proteome</keyword>
<evidence type="ECO:0000256" key="4">
    <source>
        <dbReference type="ARBA" id="ARBA00022989"/>
    </source>
</evidence>
<comment type="subcellular location">
    <subcellularLocation>
        <location evidence="6">Cell membrane</location>
        <topology evidence="6">Multi-pass membrane protein</topology>
    </subcellularLocation>
    <subcellularLocation>
        <location evidence="1">Membrane</location>
        <topology evidence="1">Multi-pass membrane protein</topology>
    </subcellularLocation>
</comment>
<dbReference type="PANTHER" id="PTHR43701">
    <property type="entry name" value="MEMBRANE TRANSPORTER PROTEIN MJ0441-RELATED"/>
    <property type="match status" value="1"/>
</dbReference>
<evidence type="ECO:0000256" key="1">
    <source>
        <dbReference type="ARBA" id="ARBA00004141"/>
    </source>
</evidence>
<name>A0ABX2CT67_9CYAN</name>
<keyword evidence="4 6" id="KW-1133">Transmembrane helix</keyword>
<evidence type="ECO:0000313" key="7">
    <source>
        <dbReference type="EMBL" id="NQE33599.1"/>
    </source>
</evidence>
<feature type="transmembrane region" description="Helical" evidence="6">
    <location>
        <begin position="60"/>
        <end position="82"/>
    </location>
</feature>
<dbReference type="EMBL" id="SRRZ01000017">
    <property type="protein sequence ID" value="NQE33599.1"/>
    <property type="molecule type" value="Genomic_DNA"/>
</dbReference>
<sequence>MPVFLCCMSHESYLFVGWQRLNTQFLGITVNYLLLSFLSFFVGIIVGLTGVGGASLITPMLIFVFQVPASIAISSDVVAATLMKVVGGFKHWQQKTLDLQVVKWLALGSVPGSLTGVWILHCIKSSGSQDLDSILLRFLGVAIALIVALSLTQLVVKTFFPNFKLPPQPKWDLNTNYGRICTVSAAAVLGCIVGITSVSSGSMFALLLIAFFRLDTSKLVGTDISQAAILLMFTSLGHLSLGTVNWSLVLPIWLGSVPGVLVGAKFCQIMPQRPLKFVIYGMLAMASWKLYQV</sequence>
<evidence type="ECO:0000256" key="2">
    <source>
        <dbReference type="ARBA" id="ARBA00009142"/>
    </source>
</evidence>
<keyword evidence="3 6" id="KW-0812">Transmembrane</keyword>
<feature type="transmembrane region" description="Helical" evidence="6">
    <location>
        <begin position="102"/>
        <end position="123"/>
    </location>
</feature>
<protein>
    <recommendedName>
        <fullName evidence="6">Probable membrane transporter protein</fullName>
    </recommendedName>
</protein>
<reference evidence="7 8" key="1">
    <citation type="journal article" date="2020" name="Sci. Rep.">
        <title>A novel cyanobacterial geosmin producer, revising GeoA distribution and dispersion patterns in Bacteria.</title>
        <authorList>
            <person name="Churro C."/>
            <person name="Semedo-Aguiar A.P."/>
            <person name="Silva A.D."/>
            <person name="Pereira-Leal J.B."/>
            <person name="Leite R.B."/>
        </authorList>
    </citation>
    <scope>NUCLEOTIDE SEQUENCE [LARGE SCALE GENOMIC DNA]</scope>
    <source>
        <strain evidence="7 8">IPMA8</strain>
    </source>
</reference>
<evidence type="ECO:0000256" key="5">
    <source>
        <dbReference type="ARBA" id="ARBA00023136"/>
    </source>
</evidence>
<evidence type="ECO:0000256" key="3">
    <source>
        <dbReference type="ARBA" id="ARBA00022692"/>
    </source>
</evidence>
<keyword evidence="6" id="KW-1003">Cell membrane</keyword>
<evidence type="ECO:0000256" key="6">
    <source>
        <dbReference type="RuleBase" id="RU363041"/>
    </source>
</evidence>
<comment type="caution">
    <text evidence="7">The sequence shown here is derived from an EMBL/GenBank/DDBJ whole genome shotgun (WGS) entry which is preliminary data.</text>
</comment>
<feature type="transmembrane region" description="Helical" evidence="6">
    <location>
        <begin position="25"/>
        <end position="48"/>
    </location>
</feature>
<comment type="similarity">
    <text evidence="2 6">Belongs to the 4-toluene sulfonate uptake permease (TSUP) (TC 2.A.102) family.</text>
</comment>
<feature type="transmembrane region" description="Helical" evidence="6">
    <location>
        <begin position="248"/>
        <end position="267"/>
    </location>
</feature>
<dbReference type="Pfam" id="PF01925">
    <property type="entry name" value="TauE"/>
    <property type="match status" value="1"/>
</dbReference>
<dbReference type="InterPro" id="IPR051598">
    <property type="entry name" value="TSUP/Inactive_protease-like"/>
</dbReference>
<proteinExistence type="inferred from homology"/>
<feature type="transmembrane region" description="Helical" evidence="6">
    <location>
        <begin position="135"/>
        <end position="156"/>
    </location>
</feature>
<keyword evidence="5 6" id="KW-0472">Membrane</keyword>
<feature type="transmembrane region" description="Helical" evidence="6">
    <location>
        <begin position="185"/>
        <end position="212"/>
    </location>
</feature>
<gene>
    <name evidence="7" type="ORF">E5S67_01318</name>
</gene>
<evidence type="ECO:0000313" key="8">
    <source>
        <dbReference type="Proteomes" id="UP000702425"/>
    </source>
</evidence>